<reference evidence="1 2" key="1">
    <citation type="submission" date="2014-03" db="EMBL/GenBank/DDBJ databases">
        <authorList>
            <person name="Yoder B.A."/>
            <person name="Colicchio M.A."/>
            <person name="Schafer C.E."/>
            <person name="Abrahim M.R."/>
            <person name="Adkins N.L."/>
            <person name="Burke K.A."/>
            <person name="Churilla B.M."/>
            <person name="Cohen K.L."/>
            <person name="Fasoranti T.O."/>
            <person name="Genkil J.S."/>
            <person name="Kramer Z.J."/>
            <person name="Prout A.K."/>
            <person name="Schwarz A.G."/>
            <person name="Tish M."/>
            <person name="Vispute N."/>
            <person name="Wilkes K.E."/>
            <person name="Williams C.R."/>
            <person name="Xiao X."/>
            <person name="Yu V.J."/>
            <person name="Lapin J.S."/>
            <person name="Ott C.T."/>
            <person name="Walburn T.D."/>
            <person name="Bradley K.W."/>
            <person name="Clarke D.Q."/>
            <person name="Lewis M.F."/>
            <person name="Barker L.P."/>
            <person name="Bailey C."/>
            <person name="Asai D.J."/>
            <person name="Bowman C.A."/>
            <person name="Russell D.A."/>
            <person name="Pope W.H."/>
            <person name="Jacobs-Sera D."/>
            <person name="Hendrix R.W."/>
            <person name="Hatfull G.F."/>
        </authorList>
    </citation>
    <scope>NUCLEOTIDE SEQUENCE [LARGE SCALE GENOMIC DNA]</scope>
</reference>
<keyword evidence="2" id="KW-1185">Reference proteome</keyword>
<dbReference type="OrthoDB" id="23083at10239"/>
<sequence length="97" mass="10821">MAPFNRARDALMIARDGRKVGVMPRDNFLMDSPESRAFVSVGWSKHDQLVQVGVTLEPTVKGDPEYSAWADFPDRETINGLIRSLRKARDAAFGKDA</sequence>
<dbReference type="KEGG" id="vg:23679653"/>
<accession>A0A068F8X5</accession>
<gene>
    <name evidence="1" type="primary">147</name>
    <name evidence="1" type="ORF">PBI_GAIA_147</name>
</gene>
<dbReference type="Proteomes" id="UP000027491">
    <property type="component" value="Segment"/>
</dbReference>
<protein>
    <submittedName>
        <fullName evidence="1">Uncharacterized protein</fullName>
    </submittedName>
</protein>
<evidence type="ECO:0000313" key="2">
    <source>
        <dbReference type="Proteomes" id="UP000027491"/>
    </source>
</evidence>
<organism evidence="1 2">
    <name type="scientific">Mycobacterium phage Gaia</name>
    <dbReference type="NCBI Taxonomy" id="1486472"/>
    <lineage>
        <taxon>Viruses</taxon>
        <taxon>Duplodnaviria</taxon>
        <taxon>Heunggongvirae</taxon>
        <taxon>Uroviricota</taxon>
        <taxon>Caudoviricetes</taxon>
        <taxon>Gaiavirus</taxon>
        <taxon>Gaiavirus gaia</taxon>
    </lineage>
</organism>
<evidence type="ECO:0000313" key="1">
    <source>
        <dbReference type="EMBL" id="AID58965.1"/>
    </source>
</evidence>
<proteinExistence type="predicted"/>
<dbReference type="RefSeq" id="YP_009124888.1">
    <property type="nucleotide sequence ID" value="NC_026590.1"/>
</dbReference>
<dbReference type="EMBL" id="KJ567043">
    <property type="protein sequence ID" value="AID58965.1"/>
    <property type="molecule type" value="Genomic_DNA"/>
</dbReference>
<name>A0A068F8X5_9CAUD</name>
<dbReference type="GeneID" id="23679653"/>